<protein>
    <submittedName>
        <fullName evidence="2">Uncharacterized protein</fullName>
    </submittedName>
</protein>
<dbReference type="EMBL" id="BARS01007214">
    <property type="protein sequence ID" value="GAF79946.1"/>
    <property type="molecule type" value="Genomic_DNA"/>
</dbReference>
<reference evidence="2" key="1">
    <citation type="journal article" date="2014" name="Front. Microbiol.">
        <title>High frequency of phylogenetically diverse reductive dehalogenase-homologous genes in deep subseafloor sedimentary metagenomes.</title>
        <authorList>
            <person name="Kawai M."/>
            <person name="Futagami T."/>
            <person name="Toyoda A."/>
            <person name="Takaki Y."/>
            <person name="Nishi S."/>
            <person name="Hori S."/>
            <person name="Arai W."/>
            <person name="Tsubouchi T."/>
            <person name="Morono Y."/>
            <person name="Uchiyama I."/>
            <person name="Ito T."/>
            <person name="Fujiyama A."/>
            <person name="Inagaki F."/>
            <person name="Takami H."/>
        </authorList>
    </citation>
    <scope>NUCLEOTIDE SEQUENCE</scope>
    <source>
        <strain evidence="2">Expedition CK06-06</strain>
    </source>
</reference>
<dbReference type="AlphaFoldDB" id="X0SXV5"/>
<name>X0SXV5_9ZZZZ</name>
<evidence type="ECO:0000313" key="2">
    <source>
        <dbReference type="EMBL" id="GAF79946.1"/>
    </source>
</evidence>
<gene>
    <name evidence="2" type="ORF">S01H1_13933</name>
</gene>
<sequence length="45" mass="4917">GRFRTSVLGNLKGKPILQQAGSKEREKNIKSLKVLSGNPVRNPVT</sequence>
<feature type="region of interest" description="Disordered" evidence="1">
    <location>
        <begin position="1"/>
        <end position="45"/>
    </location>
</feature>
<organism evidence="2">
    <name type="scientific">marine sediment metagenome</name>
    <dbReference type="NCBI Taxonomy" id="412755"/>
    <lineage>
        <taxon>unclassified sequences</taxon>
        <taxon>metagenomes</taxon>
        <taxon>ecological metagenomes</taxon>
    </lineage>
</organism>
<accession>X0SXV5</accession>
<comment type="caution">
    <text evidence="2">The sequence shown here is derived from an EMBL/GenBank/DDBJ whole genome shotgun (WGS) entry which is preliminary data.</text>
</comment>
<proteinExistence type="predicted"/>
<evidence type="ECO:0000256" key="1">
    <source>
        <dbReference type="SAM" id="MobiDB-lite"/>
    </source>
</evidence>
<feature type="non-terminal residue" evidence="2">
    <location>
        <position position="1"/>
    </location>
</feature>